<evidence type="ECO:0000256" key="3">
    <source>
        <dbReference type="ARBA" id="ARBA00023274"/>
    </source>
</evidence>
<sequence length="136" mass="15259">MSAELQWELIKNSSSFLLRRKGPRGSGVTFTTEPNNVMNKNSFKFNGLVNKKVVGVSSAADNKGVLFKTKRSKVVSKPAKMFVRATLSKDRRRAFKSIKKNLECTEYRPDLAELAVRRASAILSSQRPAKRLKGKK</sequence>
<dbReference type="FunFam" id="3.30.390.110:FF:000002">
    <property type="entry name" value="60S ribosomal protein L28"/>
    <property type="match status" value="1"/>
</dbReference>
<reference evidence="7" key="1">
    <citation type="journal article" date="2006" name="Gene">
        <title>The complete set of ribosomal proteins from the marine sponge Suberites domuncula.</title>
        <authorList>
            <person name="Perina D."/>
            <person name="Cetkovic H."/>
            <person name="Harcet M."/>
            <person name="Premzl M."/>
            <person name="Lukic-Bilela L."/>
            <person name="Mueller W.E.G."/>
            <person name="Gamulin V."/>
        </authorList>
    </citation>
    <scope>NUCLEOTIDE SEQUENCE</scope>
</reference>
<dbReference type="PANTHER" id="PTHR10544">
    <property type="entry name" value="60S RIBOSOMAL PROTEIN L28"/>
    <property type="match status" value="1"/>
</dbReference>
<comment type="similarity">
    <text evidence="1">Belongs to the eukaryotic ribosomal protein eL28 family.</text>
</comment>
<evidence type="ECO:0000256" key="4">
    <source>
        <dbReference type="ARBA" id="ARBA00035223"/>
    </source>
</evidence>
<protein>
    <recommendedName>
        <fullName evidence="4">Large ribosomal subunit protein eL28</fullName>
    </recommendedName>
    <alternativeName>
        <fullName evidence="5">60S ribosomal protein L28</fullName>
    </alternativeName>
</protein>
<evidence type="ECO:0000313" key="7">
    <source>
        <dbReference type="EMBL" id="AAX48862.1"/>
    </source>
</evidence>
<dbReference type="Pfam" id="PF01778">
    <property type="entry name" value="Ribosomal_L28e"/>
    <property type="match status" value="1"/>
</dbReference>
<dbReference type="InterPro" id="IPR002672">
    <property type="entry name" value="Ribosomal_eL28"/>
</dbReference>
<dbReference type="InterPro" id="IPR029004">
    <property type="entry name" value="Ribosomal_eL28/Mak16"/>
</dbReference>
<proteinExistence type="evidence at transcript level"/>
<dbReference type="GO" id="GO:1990904">
    <property type="term" value="C:ribonucleoprotein complex"/>
    <property type="evidence" value="ECO:0007669"/>
    <property type="project" value="UniProtKB-KW"/>
</dbReference>
<dbReference type="GO" id="GO:0005840">
    <property type="term" value="C:ribosome"/>
    <property type="evidence" value="ECO:0007669"/>
    <property type="project" value="UniProtKB-KW"/>
</dbReference>
<organism evidence="7">
    <name type="scientific">Suberites domuncula</name>
    <name type="common">Sponge</name>
    <dbReference type="NCBI Taxonomy" id="55567"/>
    <lineage>
        <taxon>Eukaryota</taxon>
        <taxon>Metazoa</taxon>
        <taxon>Porifera</taxon>
        <taxon>Demospongiae</taxon>
        <taxon>Heteroscleromorpha</taxon>
        <taxon>Suberitida</taxon>
        <taxon>Suberitidae</taxon>
        <taxon>Suberites</taxon>
    </lineage>
</organism>
<feature type="domain" description="Ribosomal eL28/Mak16" evidence="6">
    <location>
        <begin position="5"/>
        <end position="125"/>
    </location>
</feature>
<dbReference type="AlphaFoldDB" id="Q4KTF6"/>
<keyword evidence="2" id="KW-0689">Ribosomal protein</keyword>
<dbReference type="GO" id="GO:0006412">
    <property type="term" value="P:translation"/>
    <property type="evidence" value="ECO:0007669"/>
    <property type="project" value="InterPro"/>
</dbReference>
<keyword evidence="3" id="KW-0687">Ribonucleoprotein</keyword>
<accession>Q4KTF6</accession>
<evidence type="ECO:0000256" key="5">
    <source>
        <dbReference type="ARBA" id="ARBA00035330"/>
    </source>
</evidence>
<evidence type="ECO:0000256" key="2">
    <source>
        <dbReference type="ARBA" id="ARBA00022980"/>
    </source>
</evidence>
<evidence type="ECO:0000256" key="1">
    <source>
        <dbReference type="ARBA" id="ARBA00007926"/>
    </source>
</evidence>
<dbReference type="GO" id="GO:0003735">
    <property type="term" value="F:structural constituent of ribosome"/>
    <property type="evidence" value="ECO:0007669"/>
    <property type="project" value="InterPro"/>
</dbReference>
<dbReference type="Gene3D" id="3.30.390.110">
    <property type="match status" value="1"/>
</dbReference>
<dbReference type="EMBL" id="AY857443">
    <property type="protein sequence ID" value="AAX48862.1"/>
    <property type="molecule type" value="mRNA"/>
</dbReference>
<evidence type="ECO:0000259" key="6">
    <source>
        <dbReference type="Pfam" id="PF01778"/>
    </source>
</evidence>
<name>Q4KTF6_SUBDO</name>